<keyword evidence="10" id="KW-0675">Receptor</keyword>
<dbReference type="HOGENOM" id="CLU_004317_0_2_10"/>
<dbReference type="Pfam" id="PF07715">
    <property type="entry name" value="Plug"/>
    <property type="match status" value="1"/>
</dbReference>
<dbReference type="FunFam" id="2.60.40.1120:FF:000003">
    <property type="entry name" value="Outer membrane protein Omp121"/>
    <property type="match status" value="1"/>
</dbReference>
<comment type="subcellular location">
    <subcellularLocation>
        <location evidence="1 7">Cell outer membrane</location>
        <topology evidence="1 7">Multi-pass membrane protein</topology>
    </subcellularLocation>
</comment>
<evidence type="ECO:0000313" key="10">
    <source>
        <dbReference type="EMBL" id="EGJ71702.1"/>
    </source>
</evidence>
<evidence type="ECO:0000256" key="1">
    <source>
        <dbReference type="ARBA" id="ARBA00004571"/>
    </source>
</evidence>
<dbReference type="InterPro" id="IPR036942">
    <property type="entry name" value="Beta-barrel_TonB_sf"/>
</dbReference>
<evidence type="ECO:0000256" key="2">
    <source>
        <dbReference type="ARBA" id="ARBA00022448"/>
    </source>
</evidence>
<feature type="domain" description="TonB-dependent receptor plug" evidence="9">
    <location>
        <begin position="122"/>
        <end position="226"/>
    </location>
</feature>
<dbReference type="InterPro" id="IPR012910">
    <property type="entry name" value="Plug_dom"/>
</dbReference>
<feature type="chain" id="PRO_5003303743" evidence="8">
    <location>
        <begin position="27"/>
        <end position="1064"/>
    </location>
</feature>
<dbReference type="eggNOG" id="COG1629">
    <property type="taxonomic scope" value="Bacteria"/>
</dbReference>
<dbReference type="GO" id="GO:0009279">
    <property type="term" value="C:cell outer membrane"/>
    <property type="evidence" value="ECO:0007669"/>
    <property type="project" value="UniProtKB-SubCell"/>
</dbReference>
<dbReference type="InterPro" id="IPR037066">
    <property type="entry name" value="Plug_dom_sf"/>
</dbReference>
<gene>
    <name evidence="10" type="ORF">Bcop_1508</name>
</gene>
<dbReference type="InterPro" id="IPR008969">
    <property type="entry name" value="CarboxyPept-like_regulatory"/>
</dbReference>
<dbReference type="EMBL" id="CM001167">
    <property type="protein sequence ID" value="EGJ71702.1"/>
    <property type="molecule type" value="Genomic_DNA"/>
</dbReference>
<reference evidence="10 11" key="1">
    <citation type="journal article" date="2011" name="Stand. Genomic Sci.">
        <title>Non-contiguous finished genome sequence of Bacteroides coprosuis type strain (PC139).</title>
        <authorList>
            <person name="Land M."/>
            <person name="Held B."/>
            <person name="Gronow S."/>
            <person name="Abt B."/>
            <person name="Lucas S."/>
            <person name="Del Rio T.G."/>
            <person name="Nolan M."/>
            <person name="Tice H."/>
            <person name="Cheng J.F."/>
            <person name="Pitluck S."/>
            <person name="Liolios K."/>
            <person name="Pagani I."/>
            <person name="Ivanova N."/>
            <person name="Mavromatis K."/>
            <person name="Mikhailova N."/>
            <person name="Pati A."/>
            <person name="Tapia R."/>
            <person name="Han C."/>
            <person name="Goodwin L."/>
            <person name="Chen A."/>
            <person name="Palaniappan K."/>
            <person name="Hauser L."/>
            <person name="Brambilla E.M."/>
            <person name="Rohde M."/>
            <person name="Goker M."/>
            <person name="Detter J.C."/>
            <person name="Woyke T."/>
            <person name="Bristow J."/>
            <person name="Eisen J.A."/>
            <person name="Markowitz V."/>
            <person name="Hugenholtz P."/>
            <person name="Kyrpides N.C."/>
            <person name="Klenk H.P."/>
            <person name="Lapidus A."/>
        </authorList>
    </citation>
    <scope>NUCLEOTIDE SEQUENCE</scope>
    <source>
        <strain evidence="10 11">DSM 18011</strain>
    </source>
</reference>
<evidence type="ECO:0000256" key="7">
    <source>
        <dbReference type="PROSITE-ProRule" id="PRU01360"/>
    </source>
</evidence>
<keyword evidence="3 7" id="KW-1134">Transmembrane beta strand</keyword>
<evidence type="ECO:0000256" key="8">
    <source>
        <dbReference type="SAM" id="SignalP"/>
    </source>
</evidence>
<keyword evidence="5 7" id="KW-0472">Membrane</keyword>
<name>F3ZPW5_9BACE</name>
<dbReference type="SUPFAM" id="SSF49464">
    <property type="entry name" value="Carboxypeptidase regulatory domain-like"/>
    <property type="match status" value="1"/>
</dbReference>
<evidence type="ECO:0000313" key="11">
    <source>
        <dbReference type="Proteomes" id="UP000018439"/>
    </source>
</evidence>
<accession>F3ZPW5</accession>
<dbReference type="NCBIfam" id="TIGR04056">
    <property type="entry name" value="OMP_RagA_SusC"/>
    <property type="match status" value="1"/>
</dbReference>
<keyword evidence="4 7" id="KW-0812">Transmembrane</keyword>
<keyword evidence="11" id="KW-1185">Reference proteome</keyword>
<dbReference type="InterPro" id="IPR039426">
    <property type="entry name" value="TonB-dep_rcpt-like"/>
</dbReference>
<dbReference type="NCBIfam" id="TIGR04057">
    <property type="entry name" value="SusC_RagA_signa"/>
    <property type="match status" value="1"/>
</dbReference>
<dbReference type="InterPro" id="IPR023997">
    <property type="entry name" value="TonB-dep_OMP_SusC/RagA_CS"/>
</dbReference>
<evidence type="ECO:0000259" key="9">
    <source>
        <dbReference type="Pfam" id="PF07715"/>
    </source>
</evidence>
<comment type="similarity">
    <text evidence="7">Belongs to the TonB-dependent receptor family.</text>
</comment>
<dbReference type="AlphaFoldDB" id="F3ZPW5"/>
<evidence type="ECO:0000256" key="5">
    <source>
        <dbReference type="ARBA" id="ARBA00023136"/>
    </source>
</evidence>
<evidence type="ECO:0000256" key="6">
    <source>
        <dbReference type="ARBA" id="ARBA00023237"/>
    </source>
</evidence>
<organism evidence="10 11">
    <name type="scientific">Bacteroides coprosuis DSM 18011</name>
    <dbReference type="NCBI Taxonomy" id="679937"/>
    <lineage>
        <taxon>Bacteria</taxon>
        <taxon>Pseudomonadati</taxon>
        <taxon>Bacteroidota</taxon>
        <taxon>Bacteroidia</taxon>
        <taxon>Bacteroidales</taxon>
        <taxon>Bacteroidaceae</taxon>
        <taxon>Bacteroides</taxon>
    </lineage>
</organism>
<keyword evidence="2 7" id="KW-0813">Transport</keyword>
<dbReference type="Gene3D" id="2.60.40.1120">
    <property type="entry name" value="Carboxypeptidase-like, regulatory domain"/>
    <property type="match status" value="1"/>
</dbReference>
<keyword evidence="6 7" id="KW-0998">Cell outer membrane</keyword>
<sequence length="1064" mass="118187">MKENRSLTRLFSLFLVMLLSTFSALAQHFTVSGVVTDGKTGESLIGVSILEKGTTNGTITDLNGEFTLKVAPQSKLVITYIGYKPQEKTITESKRLDIKMVTDDLSLDEVVVVGYGIQKKSVVTAAISKVTGDELNVARPSRVEDALKGKVSGVQITQSSGQPGADSKVRIRGIGTVNNSDPLYIVDGMPVDGGINYLNPVDIQSIEILKDAASAAIYGARAANGVVLVTTKSGSEGKTSINYDFSYGWQNPWKKRSMLNAKEYMIIMNEAQLNDGNKPRYTAQDIATVGKGTDWQEETFNFDAPVQSHQLSIAGGSKKGNYFLSAGYFNQEGIVGGDYGKSNYERFSIRSNSTYNIFEAEDRQYLKKLTVGANMGYSRSHTTGVEANSEYGSILGSALAFNPLIPVYADDATAEQILKEHPNAVKDANGRVFSLPPSGFQEIANPVAMLNRPYSEKWNDDKFVATFWAELELLPMLKFKTSYGTDLAFWGMDGHHFPYYLASQNQFLDESYVTSQMHRGFKWQVENVLTYDQTFLDKHHLTVVLGQSAQKYKYRHLSGTDYNLLETDPGKANINSAIADRDKERVEGGTGGYDFTALASYFGRVDYNFDERYMMQLTLRRDGSSKFGPNHKWATFPAVSMGWNVLNEPYINRPEWFDSFKVRFSWGKNGNENIGNFRYASLMAGGQNYYFGGGYDVATDSKDGTMIYGTSPSNIPNPNIKWEESEQTDLGFDARFLDGALSLSFDYFVKKTNGMLMDQPIPSYVGQSAPMANVGDMKNSGIEFEIGWRHHIQDFNYNITANASYLKNELVKLGNASGEAIYESNATSGLGSFIKGKNGEVWPYFYGYKTAGIFQNWDEVNNYVNADGKIMQPNAQPGDVRFVDHNGDGVIDDNDKTKIGKGMPDWTFGLSIGADWRGLDFNMFWQGAAGNDIFDLSTRGDIPAMNRPAEMMDRWHGEGTSNSIPRMTTANPNSNWRSSDLFIKNGSYIRLKTVQLGYTLPKVWTKKAFIEKLRVYVSAENLLTITNHKGFDPEIATGSYDRIGVDRGIYPQSRTVSVGANISF</sequence>
<proteinExistence type="inferred from homology"/>
<evidence type="ECO:0000256" key="3">
    <source>
        <dbReference type="ARBA" id="ARBA00022452"/>
    </source>
</evidence>
<dbReference type="InterPro" id="IPR023996">
    <property type="entry name" value="TonB-dep_OMP_SusC/RagA"/>
</dbReference>
<dbReference type="SUPFAM" id="SSF56935">
    <property type="entry name" value="Porins"/>
    <property type="match status" value="1"/>
</dbReference>
<evidence type="ECO:0000256" key="4">
    <source>
        <dbReference type="ARBA" id="ARBA00022692"/>
    </source>
</evidence>
<dbReference type="Gene3D" id="2.170.130.10">
    <property type="entry name" value="TonB-dependent receptor, plug domain"/>
    <property type="match status" value="1"/>
</dbReference>
<dbReference type="Proteomes" id="UP000018439">
    <property type="component" value="Chromosome"/>
</dbReference>
<dbReference type="PROSITE" id="PS52016">
    <property type="entry name" value="TONB_DEPENDENT_REC_3"/>
    <property type="match status" value="1"/>
</dbReference>
<dbReference type="STRING" id="679937.Bcop_1508"/>
<feature type="signal peptide" evidence="8">
    <location>
        <begin position="1"/>
        <end position="26"/>
    </location>
</feature>
<protein>
    <submittedName>
        <fullName evidence="10">TonB-dependent receptor plug</fullName>
    </submittedName>
</protein>
<dbReference type="Pfam" id="PF13715">
    <property type="entry name" value="CarbopepD_reg_2"/>
    <property type="match status" value="1"/>
</dbReference>
<keyword evidence="8" id="KW-0732">Signal</keyword>
<dbReference type="Gene3D" id="2.40.170.20">
    <property type="entry name" value="TonB-dependent receptor, beta-barrel domain"/>
    <property type="match status" value="1"/>
</dbReference>